<gene>
    <name evidence="1" type="ORF">C176_07597</name>
</gene>
<proteinExistence type="predicted"/>
<evidence type="ECO:0000313" key="2">
    <source>
        <dbReference type="Proteomes" id="UP000019062"/>
    </source>
</evidence>
<protein>
    <recommendedName>
        <fullName evidence="3">DUF4085 family protein</fullName>
    </recommendedName>
</protein>
<name>W4F1C0_9BACL</name>
<sequence>MKYFTKQWFEENQLSNYLFFLVTMVDWEEEKAYYREYGIDLEQERKMELQRDREKLLRFLPEEFHPFVLDGSIIAGSPNDNLRNLAKIWLEHFDALSNEKFERCAADFISAKSKLPKAVNDLFVDSFHDAIIQTIERNADHTCTIKLNLENTYHENDMLIITFTGVSEFTSTASVGNGSWWLYEEVSIVEGGFRLNVLFDSPLAEFTIVAKDVVIESKQ</sequence>
<evidence type="ECO:0008006" key="3">
    <source>
        <dbReference type="Google" id="ProtNLM"/>
    </source>
</evidence>
<evidence type="ECO:0000313" key="1">
    <source>
        <dbReference type="EMBL" id="ETT86560.1"/>
    </source>
</evidence>
<dbReference type="eggNOG" id="ENOG5032B3K">
    <property type="taxonomic scope" value="Bacteria"/>
</dbReference>
<dbReference type="EMBL" id="ASQA01000013">
    <property type="protein sequence ID" value="ETT86560.1"/>
    <property type="molecule type" value="Genomic_DNA"/>
</dbReference>
<dbReference type="AlphaFoldDB" id="W4F1C0"/>
<organism evidence="1 2">
    <name type="scientific">Viridibacillus arenosi FSL R5-213</name>
    <dbReference type="NCBI Taxonomy" id="1227360"/>
    <lineage>
        <taxon>Bacteria</taxon>
        <taxon>Bacillati</taxon>
        <taxon>Bacillota</taxon>
        <taxon>Bacilli</taxon>
        <taxon>Bacillales</taxon>
        <taxon>Caryophanaceae</taxon>
        <taxon>Viridibacillus</taxon>
    </lineage>
</organism>
<comment type="caution">
    <text evidence="1">The sequence shown here is derived from an EMBL/GenBank/DDBJ whole genome shotgun (WGS) entry which is preliminary data.</text>
</comment>
<dbReference type="Pfam" id="PF13315">
    <property type="entry name" value="DUF4085"/>
    <property type="match status" value="1"/>
</dbReference>
<accession>W4F1C0</accession>
<dbReference type="RefSeq" id="WP_076034818.1">
    <property type="nucleotide sequence ID" value="NZ_ASQA01000013.1"/>
</dbReference>
<dbReference type="InterPro" id="IPR025144">
    <property type="entry name" value="DUF4085"/>
</dbReference>
<dbReference type="Proteomes" id="UP000019062">
    <property type="component" value="Unassembled WGS sequence"/>
</dbReference>
<reference evidence="1 2" key="1">
    <citation type="journal article" date="2014" name="BMC Genomics">
        <title>Genomic comparison of sporeforming bacilli isolated from milk.</title>
        <authorList>
            <person name="Moreno Switt A.I."/>
            <person name="Andrus A.D."/>
            <person name="Ranieri M.L."/>
            <person name="Orsi R.H."/>
            <person name="Ivy R."/>
            <person name="den Bakker H.C."/>
            <person name="Martin N.H."/>
            <person name="Wiedmann M."/>
            <person name="Boor K.J."/>
        </authorList>
    </citation>
    <scope>NUCLEOTIDE SEQUENCE [LARGE SCALE GENOMIC DNA]</scope>
    <source>
        <strain evidence="1 2">FSL R5-213</strain>
    </source>
</reference>
<keyword evidence="2" id="KW-1185">Reference proteome</keyword>